<dbReference type="EMBL" id="PETS01000118">
    <property type="protein sequence ID" value="PIV50590.1"/>
    <property type="molecule type" value="Genomic_DNA"/>
</dbReference>
<dbReference type="Proteomes" id="UP000228896">
    <property type="component" value="Unassembled WGS sequence"/>
</dbReference>
<organism evidence="2 3">
    <name type="scientific">Candidatus Falkowbacteria bacterium CG02_land_8_20_14_3_00_36_14</name>
    <dbReference type="NCBI Taxonomy" id="1974560"/>
    <lineage>
        <taxon>Bacteria</taxon>
        <taxon>Candidatus Falkowiibacteriota</taxon>
    </lineage>
</organism>
<evidence type="ECO:0008006" key="4">
    <source>
        <dbReference type="Google" id="ProtNLM"/>
    </source>
</evidence>
<dbReference type="AlphaFoldDB" id="A0A2M7DLC9"/>
<evidence type="ECO:0000313" key="3">
    <source>
        <dbReference type="Proteomes" id="UP000228896"/>
    </source>
</evidence>
<feature type="transmembrane region" description="Helical" evidence="1">
    <location>
        <begin position="141"/>
        <end position="163"/>
    </location>
</feature>
<keyword evidence="1" id="KW-0812">Transmembrane</keyword>
<sequence>LIINKYNILKLFPNKIKRFFAFLNFINIDESLNLKYIIIFFGLAVLSVLTTLFTPYGLKLYEFLGDYFKNTIYLKLIMEWQSFYYLPIQYLQLLYSAFFIIIILFSAIKFFNEGRTKPINLWDISAAAFFFLLAFKSKRNFPLFFVSSFPIIVYFFSDFFVIPDKFKIKNWPKQFIIIKIFLIIALLLLSFNRLLTANYIEDPFIFFKNSHPYKAAQYLKKHPELDTNLLSIYNWGGYLIWTLPEKKLFIDGRLSQYPYAGHTLMEEYYEFYNKDKIEDKINEYNIKLILLNSREDPYKLNWIDKYFLLFNQEKINKTENNLKNYLDGSSGWKVLYRDDVATVYSRL</sequence>
<gene>
    <name evidence="2" type="ORF">COS18_04570</name>
</gene>
<feature type="transmembrane region" description="Helical" evidence="1">
    <location>
        <begin position="175"/>
        <end position="195"/>
    </location>
</feature>
<feature type="transmembrane region" description="Helical" evidence="1">
    <location>
        <begin position="119"/>
        <end position="135"/>
    </location>
</feature>
<feature type="transmembrane region" description="Helical" evidence="1">
    <location>
        <begin position="36"/>
        <end position="58"/>
    </location>
</feature>
<evidence type="ECO:0000256" key="1">
    <source>
        <dbReference type="SAM" id="Phobius"/>
    </source>
</evidence>
<feature type="transmembrane region" description="Helical" evidence="1">
    <location>
        <begin position="83"/>
        <end position="107"/>
    </location>
</feature>
<comment type="caution">
    <text evidence="2">The sequence shown here is derived from an EMBL/GenBank/DDBJ whole genome shotgun (WGS) entry which is preliminary data.</text>
</comment>
<keyword evidence="1" id="KW-1133">Transmembrane helix</keyword>
<accession>A0A2M7DLC9</accession>
<proteinExistence type="predicted"/>
<evidence type="ECO:0000313" key="2">
    <source>
        <dbReference type="EMBL" id="PIV50590.1"/>
    </source>
</evidence>
<name>A0A2M7DLC9_9BACT</name>
<feature type="non-terminal residue" evidence="2">
    <location>
        <position position="1"/>
    </location>
</feature>
<protein>
    <recommendedName>
        <fullName evidence="4">Glycosyltransferase RgtA/B/C/D-like domain-containing protein</fullName>
    </recommendedName>
</protein>
<keyword evidence="1" id="KW-0472">Membrane</keyword>
<reference evidence="3" key="1">
    <citation type="submission" date="2017-09" db="EMBL/GenBank/DDBJ databases">
        <title>Depth-based differentiation of microbial function through sediment-hosted aquifers and enrichment of novel symbionts in the deep terrestrial subsurface.</title>
        <authorList>
            <person name="Probst A.J."/>
            <person name="Ladd B."/>
            <person name="Jarett J.K."/>
            <person name="Geller-Mcgrath D.E."/>
            <person name="Sieber C.M.K."/>
            <person name="Emerson J.B."/>
            <person name="Anantharaman K."/>
            <person name="Thomas B.C."/>
            <person name="Malmstrom R."/>
            <person name="Stieglmeier M."/>
            <person name="Klingl A."/>
            <person name="Woyke T."/>
            <person name="Ryan C.M."/>
            <person name="Banfield J.F."/>
        </authorList>
    </citation>
    <scope>NUCLEOTIDE SEQUENCE [LARGE SCALE GENOMIC DNA]</scope>
</reference>